<dbReference type="Pfam" id="PF07155">
    <property type="entry name" value="ECF-ribofla_trS"/>
    <property type="match status" value="1"/>
</dbReference>
<proteinExistence type="predicted"/>
<protein>
    <submittedName>
        <fullName evidence="4">ECF transporter S component</fullName>
    </submittedName>
</protein>
<feature type="transmembrane region" description="Helical" evidence="3">
    <location>
        <begin position="84"/>
        <end position="106"/>
    </location>
</feature>
<evidence type="ECO:0000256" key="3">
    <source>
        <dbReference type="SAM" id="Phobius"/>
    </source>
</evidence>
<organism evidence="4 5">
    <name type="scientific">Geosporobacter ferrireducens</name>
    <dbReference type="NCBI Taxonomy" id="1424294"/>
    <lineage>
        <taxon>Bacteria</taxon>
        <taxon>Bacillati</taxon>
        <taxon>Bacillota</taxon>
        <taxon>Clostridia</taxon>
        <taxon>Peptostreptococcales</taxon>
        <taxon>Thermotaleaceae</taxon>
        <taxon>Geosporobacter</taxon>
    </lineage>
</organism>
<dbReference type="AlphaFoldDB" id="A0A1D8GL74"/>
<evidence type="ECO:0000313" key="4">
    <source>
        <dbReference type="EMBL" id="AOT71655.1"/>
    </source>
</evidence>
<dbReference type="OrthoDB" id="411368at2"/>
<evidence type="ECO:0000313" key="5">
    <source>
        <dbReference type="Proteomes" id="UP000095743"/>
    </source>
</evidence>
<dbReference type="PANTHER" id="PTHR37815">
    <property type="entry name" value="UPF0397 PROTEIN BC_2624-RELATED"/>
    <property type="match status" value="1"/>
</dbReference>
<evidence type="ECO:0000256" key="2">
    <source>
        <dbReference type="ARBA" id="ARBA00022989"/>
    </source>
</evidence>
<dbReference type="KEGG" id="gfe:Gferi_20215"/>
<dbReference type="Proteomes" id="UP000095743">
    <property type="component" value="Chromosome"/>
</dbReference>
<name>A0A1D8GL74_9FIRM</name>
<accession>A0A1D8GL74</accession>
<keyword evidence="2 3" id="KW-1133">Transmembrane helix</keyword>
<evidence type="ECO:0000256" key="1">
    <source>
        <dbReference type="ARBA" id="ARBA00022692"/>
    </source>
</evidence>
<keyword evidence="5" id="KW-1185">Reference proteome</keyword>
<dbReference type="EMBL" id="CP017269">
    <property type="protein sequence ID" value="AOT71655.1"/>
    <property type="molecule type" value="Genomic_DNA"/>
</dbReference>
<gene>
    <name evidence="4" type="ORF">Gferi_20215</name>
</gene>
<dbReference type="GO" id="GO:0016020">
    <property type="term" value="C:membrane"/>
    <property type="evidence" value="ECO:0007669"/>
    <property type="project" value="InterPro"/>
</dbReference>
<dbReference type="RefSeq" id="WP_069979726.1">
    <property type="nucleotide sequence ID" value="NZ_CP017269.1"/>
</dbReference>
<reference evidence="4 5" key="1">
    <citation type="submission" date="2016-09" db="EMBL/GenBank/DDBJ databases">
        <title>Genomic analysis reveals versatility of anaerobic energy metabolism of Geosporobacter ferrireducens IRF9 of phylum Firmicutes.</title>
        <authorList>
            <person name="Kim S.-J."/>
        </authorList>
    </citation>
    <scope>NUCLEOTIDE SEQUENCE [LARGE SCALE GENOMIC DNA]</scope>
    <source>
        <strain evidence="4 5">IRF9</strain>
    </source>
</reference>
<keyword evidence="3" id="KW-0472">Membrane</keyword>
<sequence>MENGLNVSVNAAGKTKELVTSGLLISLVFIATKFINIRLPISINGGLIHLGNTMLFLAAIVFGKKKGAVAGAFGMGLFDIASGWMAWAPFTFIIRGIMGYIIGSIAYAKGRDGRSFSWNLVGIVISGVIMILGYYITEGVLYGNWVTPMTSIPGNIVQILIGAAIGLPAAAAVKKTKLF</sequence>
<keyword evidence="1 3" id="KW-0812">Transmembrane</keyword>
<dbReference type="InterPro" id="IPR009825">
    <property type="entry name" value="ECF_substrate-spec-like"/>
</dbReference>
<dbReference type="PANTHER" id="PTHR37815:SF3">
    <property type="entry name" value="UPF0397 PROTEIN SPR0429"/>
    <property type="match status" value="1"/>
</dbReference>
<feature type="transmembrane region" description="Helical" evidence="3">
    <location>
        <begin position="47"/>
        <end position="64"/>
    </location>
</feature>
<dbReference type="STRING" id="1424294.Gferi_20215"/>
<feature type="transmembrane region" description="Helical" evidence="3">
    <location>
        <begin position="118"/>
        <end position="136"/>
    </location>
</feature>
<feature type="transmembrane region" description="Helical" evidence="3">
    <location>
        <begin position="156"/>
        <end position="173"/>
    </location>
</feature>
<dbReference type="Gene3D" id="1.10.1760.20">
    <property type="match status" value="1"/>
</dbReference>